<dbReference type="SUPFAM" id="SSF75011">
    <property type="entry name" value="3-carboxy-cis,cis-mucoante lactonizing enzyme"/>
    <property type="match status" value="1"/>
</dbReference>
<feature type="region of interest" description="Disordered" evidence="1">
    <location>
        <begin position="26"/>
        <end position="46"/>
    </location>
</feature>
<feature type="region of interest" description="Disordered" evidence="1">
    <location>
        <begin position="268"/>
        <end position="336"/>
    </location>
</feature>
<evidence type="ECO:0000313" key="5">
    <source>
        <dbReference type="Proteomes" id="UP000599074"/>
    </source>
</evidence>
<keyword evidence="2" id="KW-0472">Membrane</keyword>
<feature type="compositionally biased region" description="Low complexity" evidence="1">
    <location>
        <begin position="309"/>
        <end position="336"/>
    </location>
</feature>
<accession>A0A8J3THN4</accession>
<keyword evidence="3" id="KW-0732">Signal</keyword>
<feature type="compositionally biased region" description="Polar residues" evidence="1">
    <location>
        <begin position="289"/>
        <end position="300"/>
    </location>
</feature>
<evidence type="ECO:0000256" key="3">
    <source>
        <dbReference type="SAM" id="SignalP"/>
    </source>
</evidence>
<keyword evidence="5" id="KW-1185">Reference proteome</keyword>
<organism evidence="4 5">
    <name type="scientific">Planosporangium mesophilum</name>
    <dbReference type="NCBI Taxonomy" id="689768"/>
    <lineage>
        <taxon>Bacteria</taxon>
        <taxon>Bacillati</taxon>
        <taxon>Actinomycetota</taxon>
        <taxon>Actinomycetes</taxon>
        <taxon>Micromonosporales</taxon>
        <taxon>Micromonosporaceae</taxon>
        <taxon>Planosporangium</taxon>
    </lineage>
</organism>
<dbReference type="EMBL" id="BOON01000059">
    <property type="protein sequence ID" value="GII25801.1"/>
    <property type="molecule type" value="Genomic_DNA"/>
</dbReference>
<feature type="chain" id="PRO_5035197347" evidence="3">
    <location>
        <begin position="32"/>
        <end position="381"/>
    </location>
</feature>
<name>A0A8J3THN4_9ACTN</name>
<evidence type="ECO:0000313" key="4">
    <source>
        <dbReference type="EMBL" id="GII25801.1"/>
    </source>
</evidence>
<feature type="signal peptide" evidence="3">
    <location>
        <begin position="1"/>
        <end position="31"/>
    </location>
</feature>
<dbReference type="InterPro" id="IPR011042">
    <property type="entry name" value="6-blade_b-propeller_TolB-like"/>
</dbReference>
<sequence>MTGDTVAVRRFVTLVVTAGLLFSAGPAPARAQPSPSPGTAATPGATPAETVCEFDARTAELSGLVATGSGYVAVNDSNDDPAAIRVFFFDRGCRLTRTVGYPSTARDPEDLAVAPDGTLWVADIGDNLTNAAADRRRTVALWKLPPGARTPVIHRLTYPDGPHDAEALVLDGAGTPVIVTKEPFGAAGIYAPNGALQPDTATGTPLRRAGTFTPRRTGTPNFLGSAGEAMVTGGANAPDGARVALRTYADAYEWDVPDGDVVKAITTGTPRVTPLPEEPQGESIAYSRDGTSLLTVSDQSGPAPLLRYPATRPGPAARPTAGPTAPGAAAATRSGAAAAPRSPAQARYLIGAAGALGLALVAAGVVAIGRSRRSRRGSPAP</sequence>
<protein>
    <submittedName>
        <fullName evidence="4">Uncharacterized protein</fullName>
    </submittedName>
</protein>
<dbReference type="Proteomes" id="UP000599074">
    <property type="component" value="Unassembled WGS sequence"/>
</dbReference>
<gene>
    <name evidence="4" type="ORF">Pme01_53980</name>
</gene>
<comment type="caution">
    <text evidence="4">The sequence shown here is derived from an EMBL/GenBank/DDBJ whole genome shotgun (WGS) entry which is preliminary data.</text>
</comment>
<feature type="transmembrane region" description="Helical" evidence="2">
    <location>
        <begin position="348"/>
        <end position="368"/>
    </location>
</feature>
<proteinExistence type="predicted"/>
<keyword evidence="2" id="KW-1133">Transmembrane helix</keyword>
<reference evidence="4" key="1">
    <citation type="submission" date="2021-01" db="EMBL/GenBank/DDBJ databases">
        <title>Whole genome shotgun sequence of Planosporangium mesophilum NBRC 109066.</title>
        <authorList>
            <person name="Komaki H."/>
            <person name="Tamura T."/>
        </authorList>
    </citation>
    <scope>NUCLEOTIDE SEQUENCE</scope>
    <source>
        <strain evidence="4">NBRC 109066</strain>
    </source>
</reference>
<keyword evidence="2" id="KW-0812">Transmembrane</keyword>
<evidence type="ECO:0000256" key="1">
    <source>
        <dbReference type="SAM" id="MobiDB-lite"/>
    </source>
</evidence>
<dbReference type="AlphaFoldDB" id="A0A8J3THN4"/>
<dbReference type="Gene3D" id="2.120.10.30">
    <property type="entry name" value="TolB, C-terminal domain"/>
    <property type="match status" value="1"/>
</dbReference>
<evidence type="ECO:0000256" key="2">
    <source>
        <dbReference type="SAM" id="Phobius"/>
    </source>
</evidence>